<feature type="transmembrane region" description="Helical" evidence="12">
    <location>
        <begin position="329"/>
        <end position="349"/>
    </location>
</feature>
<dbReference type="OrthoDB" id="9764327at2"/>
<feature type="transmembrane region" description="Helical" evidence="12">
    <location>
        <begin position="154"/>
        <end position="174"/>
    </location>
</feature>
<dbReference type="EMBL" id="SCWA01000010">
    <property type="protein sequence ID" value="TDL97730.1"/>
    <property type="molecule type" value="Genomic_DNA"/>
</dbReference>
<comment type="subcellular location">
    <subcellularLocation>
        <location evidence="1">Cell membrane</location>
        <topology evidence="1">Multi-pass membrane protein</topology>
    </subcellularLocation>
</comment>
<dbReference type="GO" id="GO:0019866">
    <property type="term" value="C:organelle inner membrane"/>
    <property type="evidence" value="ECO:0007669"/>
    <property type="project" value="InterPro"/>
</dbReference>
<dbReference type="Pfam" id="PF00367">
    <property type="entry name" value="PTS_EIIB"/>
    <property type="match status" value="1"/>
</dbReference>
<feature type="transmembrane region" description="Helical" evidence="12">
    <location>
        <begin position="76"/>
        <end position="103"/>
    </location>
</feature>
<evidence type="ECO:0000256" key="12">
    <source>
        <dbReference type="SAM" id="Phobius"/>
    </source>
</evidence>
<feature type="active site" description="Phosphocysteine intermediate; for EIIB activity" evidence="11">
    <location>
        <position position="426"/>
    </location>
</feature>
<evidence type="ECO:0000256" key="1">
    <source>
        <dbReference type="ARBA" id="ARBA00004651"/>
    </source>
</evidence>
<dbReference type="Pfam" id="PF02378">
    <property type="entry name" value="PTS_EIIC"/>
    <property type="match status" value="1"/>
</dbReference>
<feature type="transmembrane region" description="Helical" evidence="12">
    <location>
        <begin position="181"/>
        <end position="202"/>
    </location>
</feature>
<feature type="transmembrane region" description="Helical" evidence="12">
    <location>
        <begin position="12"/>
        <end position="33"/>
    </location>
</feature>
<keyword evidence="10 12" id="KW-0472">Membrane</keyword>
<evidence type="ECO:0000256" key="5">
    <source>
        <dbReference type="ARBA" id="ARBA00022679"/>
    </source>
</evidence>
<gene>
    <name evidence="15" type="ORF">ERX27_06545</name>
</gene>
<evidence type="ECO:0000259" key="14">
    <source>
        <dbReference type="PROSITE" id="PS51103"/>
    </source>
</evidence>
<evidence type="ECO:0000256" key="3">
    <source>
        <dbReference type="ARBA" id="ARBA00022475"/>
    </source>
</evidence>
<dbReference type="CDD" id="cd00212">
    <property type="entry name" value="PTS_IIB_glc"/>
    <property type="match status" value="1"/>
</dbReference>
<dbReference type="FunFam" id="3.30.1360.60:FF:000001">
    <property type="entry name" value="PTS system glucose-specific IIBC component PtsG"/>
    <property type="match status" value="1"/>
</dbReference>
<dbReference type="Gene3D" id="3.30.1360.60">
    <property type="entry name" value="Glucose permease domain IIB"/>
    <property type="match status" value="1"/>
</dbReference>
<reference evidence="15 16" key="1">
    <citation type="submission" date="2019-01" db="EMBL/GenBank/DDBJ databases">
        <title>Draft genome sequences of the type strains of six Macrococcus species.</title>
        <authorList>
            <person name="Mazhar S."/>
            <person name="Altermann E."/>
            <person name="Hill C."/>
            <person name="Mcauliffe O."/>
        </authorList>
    </citation>
    <scope>NUCLEOTIDE SEQUENCE [LARGE SCALE GENOMIC DNA]</scope>
    <source>
        <strain evidence="15 16">CCM4811</strain>
    </source>
</reference>
<evidence type="ECO:0000256" key="7">
    <source>
        <dbReference type="ARBA" id="ARBA00022692"/>
    </source>
</evidence>
<keyword evidence="7 12" id="KW-0812">Transmembrane</keyword>
<evidence type="ECO:0000256" key="11">
    <source>
        <dbReference type="PROSITE-ProRule" id="PRU00421"/>
    </source>
</evidence>
<evidence type="ECO:0000256" key="10">
    <source>
        <dbReference type="ARBA" id="ARBA00023136"/>
    </source>
</evidence>
<dbReference type="GO" id="GO:0009401">
    <property type="term" value="P:phosphoenolpyruvate-dependent sugar phosphotransferase system"/>
    <property type="evidence" value="ECO:0007669"/>
    <property type="project" value="UniProtKB-KW"/>
</dbReference>
<feature type="transmembrane region" description="Helical" evidence="12">
    <location>
        <begin position="115"/>
        <end position="134"/>
    </location>
</feature>
<proteinExistence type="predicted"/>
<dbReference type="AlphaFoldDB" id="A0A4R6BD96"/>
<evidence type="ECO:0000256" key="4">
    <source>
        <dbReference type="ARBA" id="ARBA00022597"/>
    </source>
</evidence>
<dbReference type="InterPro" id="IPR001996">
    <property type="entry name" value="PTS_IIB_1"/>
</dbReference>
<feature type="transmembrane region" description="Helical" evidence="12">
    <location>
        <begin position="245"/>
        <end position="264"/>
    </location>
</feature>
<keyword evidence="2" id="KW-0813">Transport</keyword>
<dbReference type="InterPro" id="IPR018113">
    <property type="entry name" value="PTrfase_EIIB_Cys"/>
</dbReference>
<keyword evidence="8" id="KW-0418">Kinase</keyword>
<evidence type="ECO:0000256" key="6">
    <source>
        <dbReference type="ARBA" id="ARBA00022683"/>
    </source>
</evidence>
<dbReference type="InterPro" id="IPR013013">
    <property type="entry name" value="PTS_EIIC_1"/>
</dbReference>
<keyword evidence="3" id="KW-1003">Cell membrane</keyword>
<dbReference type="PANTHER" id="PTHR30009">
    <property type="entry name" value="CYTOCHROME C-TYPE SYNTHESIS PROTEIN AND PTS TRANSMEMBRANE COMPONENT"/>
    <property type="match status" value="1"/>
</dbReference>
<keyword evidence="9 12" id="KW-1133">Transmembrane helix</keyword>
<name>A0A4R6BD96_9STAP</name>
<dbReference type="GO" id="GO:0015764">
    <property type="term" value="P:N-acetylglucosamine transport"/>
    <property type="evidence" value="ECO:0007669"/>
    <property type="project" value="TreeGrafter"/>
</dbReference>
<accession>A0A4R6BD96</accession>
<dbReference type="InterPro" id="IPR010974">
    <property type="entry name" value="PTS_IIBC_nag"/>
</dbReference>
<dbReference type="NCBIfam" id="TIGR00826">
    <property type="entry name" value="EIIB_glc"/>
    <property type="match status" value="1"/>
</dbReference>
<feature type="transmembrane region" description="Helical" evidence="12">
    <location>
        <begin position="45"/>
        <end position="70"/>
    </location>
</feature>
<keyword evidence="16" id="KW-1185">Reference proteome</keyword>
<evidence type="ECO:0000256" key="2">
    <source>
        <dbReference type="ARBA" id="ARBA00022448"/>
    </source>
</evidence>
<feature type="domain" description="PTS EIIB type-1" evidence="13">
    <location>
        <begin position="404"/>
        <end position="482"/>
    </location>
</feature>
<dbReference type="InterPro" id="IPR050429">
    <property type="entry name" value="PTS_Glucose_EIICBA"/>
</dbReference>
<dbReference type="RefSeq" id="WP_133432036.1">
    <property type="nucleotide sequence ID" value="NZ_SCWA01000010.1"/>
</dbReference>
<sequence>MLGFLQKLGRSLMLPVAILPAAAIIIGIANTMIAIQEKPNAVSSFILNAGVSILGLMGVLFAVGTALGMAKKNDGAVALAAVVGFFMVSTILKPVNVALYLGIDVAKVNPGFEKLDNSNVFVGILVGLIAAYMYNRFSETELPMALSFFSGKRLVPIMTAFASMLLAFILLFIWPIVFSGLVNFGEMILGLGPVGAGLYGFFNRLLIPVGLHHALNSVFWFDVANVNDIINFQKGHGTEGITGRYMAGFFPVMMFGMPAAALAMYHTAKTDQKKRVAGLLLAGSVSAFFVGITEPIEFAFMFVAPVLFVIHAVLTGLSMFIAASFQWTAGFSFSAGLIDFILSLLNPMAHQPMMLMIQGVVFFVLYYVIFRAAIQFFDLKTLGREDNVTESMSEEVAAGEGKYSAMAHHIIDGLGGEDNIVTLTNCATRLRLEVKDNSVIDDDKIKQAGAVGVAKSGRTQAQVIIGTHVQQVADEVERQLEY</sequence>
<evidence type="ECO:0000259" key="13">
    <source>
        <dbReference type="PROSITE" id="PS51098"/>
    </source>
</evidence>
<comment type="caution">
    <text evidence="15">The sequence shown here is derived from an EMBL/GenBank/DDBJ whole genome shotgun (WGS) entry which is preliminary data.</text>
</comment>
<dbReference type="Proteomes" id="UP000295310">
    <property type="component" value="Unassembled WGS sequence"/>
</dbReference>
<dbReference type="NCBIfam" id="TIGR01998">
    <property type="entry name" value="PTS-II-BC-nag"/>
    <property type="match status" value="1"/>
</dbReference>
<dbReference type="PROSITE" id="PS51103">
    <property type="entry name" value="PTS_EIIC_TYPE_1"/>
    <property type="match status" value="1"/>
</dbReference>
<evidence type="ECO:0000313" key="15">
    <source>
        <dbReference type="EMBL" id="TDL97730.1"/>
    </source>
</evidence>
<evidence type="ECO:0000313" key="16">
    <source>
        <dbReference type="Proteomes" id="UP000295310"/>
    </source>
</evidence>
<feature type="transmembrane region" description="Helical" evidence="12">
    <location>
        <begin position="276"/>
        <end position="292"/>
    </location>
</feature>
<dbReference type="GO" id="GO:0005886">
    <property type="term" value="C:plasma membrane"/>
    <property type="evidence" value="ECO:0007669"/>
    <property type="project" value="UniProtKB-SubCell"/>
</dbReference>
<dbReference type="GO" id="GO:0015572">
    <property type="term" value="F:N-acetylglucosamine transmembrane transporter activity"/>
    <property type="evidence" value="ECO:0007669"/>
    <property type="project" value="InterPro"/>
</dbReference>
<dbReference type="InterPro" id="IPR036878">
    <property type="entry name" value="Glu_permease_IIB"/>
</dbReference>
<keyword evidence="4 15" id="KW-0762">Sugar transport</keyword>
<dbReference type="PROSITE" id="PS51098">
    <property type="entry name" value="PTS_EIIB_TYPE_1"/>
    <property type="match status" value="1"/>
</dbReference>
<keyword evidence="6" id="KW-0598">Phosphotransferase system</keyword>
<evidence type="ECO:0000256" key="8">
    <source>
        <dbReference type="ARBA" id="ARBA00022777"/>
    </source>
</evidence>
<dbReference type="GO" id="GO:0008982">
    <property type="term" value="F:protein-N(PI)-phosphohistidine-sugar phosphotransferase activity"/>
    <property type="evidence" value="ECO:0007669"/>
    <property type="project" value="InterPro"/>
</dbReference>
<evidence type="ECO:0000256" key="9">
    <source>
        <dbReference type="ARBA" id="ARBA00022989"/>
    </source>
</evidence>
<organism evidence="15 16">
    <name type="scientific">Macrococcus brunensis</name>
    <dbReference type="NCBI Taxonomy" id="198483"/>
    <lineage>
        <taxon>Bacteria</taxon>
        <taxon>Bacillati</taxon>
        <taxon>Bacillota</taxon>
        <taxon>Bacilli</taxon>
        <taxon>Bacillales</taxon>
        <taxon>Staphylococcaceae</taxon>
        <taxon>Macrococcus</taxon>
    </lineage>
</organism>
<feature type="transmembrane region" description="Helical" evidence="12">
    <location>
        <begin position="355"/>
        <end position="374"/>
    </location>
</feature>
<dbReference type="PANTHER" id="PTHR30009:SF4">
    <property type="entry name" value="PTS SYSTEM N-ACETYLGLUCOSAMINE-SPECIFIC EIICBA COMPONENT"/>
    <property type="match status" value="1"/>
</dbReference>
<dbReference type="InterPro" id="IPR003352">
    <property type="entry name" value="PTS_EIIC"/>
</dbReference>
<dbReference type="PROSITE" id="PS01035">
    <property type="entry name" value="PTS_EIIB_TYPE_1_CYS"/>
    <property type="match status" value="1"/>
</dbReference>
<dbReference type="GO" id="GO:0016301">
    <property type="term" value="F:kinase activity"/>
    <property type="evidence" value="ECO:0007669"/>
    <property type="project" value="UniProtKB-KW"/>
</dbReference>
<protein>
    <submittedName>
        <fullName evidence="15">PTS glucose transporter subunit IIBC</fullName>
    </submittedName>
</protein>
<feature type="domain" description="PTS EIIC type-1" evidence="14">
    <location>
        <begin position="1"/>
        <end position="386"/>
    </location>
</feature>
<keyword evidence="5" id="KW-0808">Transferase</keyword>
<dbReference type="SUPFAM" id="SSF55604">
    <property type="entry name" value="Glucose permease domain IIB"/>
    <property type="match status" value="1"/>
</dbReference>
<feature type="transmembrane region" description="Helical" evidence="12">
    <location>
        <begin position="298"/>
        <end position="322"/>
    </location>
</feature>
<dbReference type="GO" id="GO:0090563">
    <property type="term" value="F:protein-phosphocysteine-sugar phosphotransferase activity"/>
    <property type="evidence" value="ECO:0007669"/>
    <property type="project" value="TreeGrafter"/>
</dbReference>